<dbReference type="GO" id="GO:0003723">
    <property type="term" value="F:RNA binding"/>
    <property type="evidence" value="ECO:0007669"/>
    <property type="project" value="InterPro"/>
</dbReference>
<dbReference type="EMBL" id="CP032382">
    <property type="protein sequence ID" value="AYB34745.1"/>
    <property type="molecule type" value="Genomic_DNA"/>
</dbReference>
<evidence type="ECO:0000313" key="3">
    <source>
        <dbReference type="Proteomes" id="UP000266183"/>
    </source>
</evidence>
<evidence type="ECO:0000259" key="1">
    <source>
        <dbReference type="Pfam" id="PF08845"/>
    </source>
</evidence>
<gene>
    <name evidence="2" type="ORF">D4L85_31030</name>
</gene>
<name>A0A385SXJ5_9BACT</name>
<feature type="domain" description="Toxin SymE-like" evidence="1">
    <location>
        <begin position="36"/>
        <end position="75"/>
    </location>
</feature>
<keyword evidence="3" id="KW-1185">Reference proteome</keyword>
<dbReference type="GO" id="GO:0016788">
    <property type="term" value="F:hydrolase activity, acting on ester bonds"/>
    <property type="evidence" value="ECO:0007669"/>
    <property type="project" value="InterPro"/>
</dbReference>
<sequence length="88" mass="9854">MLERAAKLSKNAPVLIGNSTAPSVSVASRWNFPQKKHNYAKLSEIRLAGKWLEACGFEVGRLIHVRPLNNTIAITLLDERLLDEKSRT</sequence>
<accession>A0A385SXJ5</accession>
<organism evidence="2 3">
    <name type="scientific">Chryseolinea soli</name>
    <dbReference type="NCBI Taxonomy" id="2321403"/>
    <lineage>
        <taxon>Bacteria</taxon>
        <taxon>Pseudomonadati</taxon>
        <taxon>Bacteroidota</taxon>
        <taxon>Cytophagia</taxon>
        <taxon>Cytophagales</taxon>
        <taxon>Fulvivirgaceae</taxon>
        <taxon>Chryseolinea</taxon>
    </lineage>
</organism>
<reference evidence="3" key="1">
    <citation type="submission" date="2018-09" db="EMBL/GenBank/DDBJ databases">
        <title>Chryseolinea sp. KIS68-18 isolated from soil.</title>
        <authorList>
            <person name="Weon H.-Y."/>
            <person name="Kwon S.-W."/>
            <person name="Lee S.A."/>
        </authorList>
    </citation>
    <scope>NUCLEOTIDE SEQUENCE [LARGE SCALE GENOMIC DNA]</scope>
    <source>
        <strain evidence="3">KIS68-18</strain>
    </source>
</reference>
<dbReference type="GO" id="GO:0005737">
    <property type="term" value="C:cytoplasm"/>
    <property type="evidence" value="ECO:0007669"/>
    <property type="project" value="InterPro"/>
</dbReference>
<dbReference type="KEGG" id="chk:D4L85_31030"/>
<protein>
    <submittedName>
        <fullName evidence="2">Type I addiction module toxin, SymE family</fullName>
    </submittedName>
</protein>
<evidence type="ECO:0000313" key="2">
    <source>
        <dbReference type="EMBL" id="AYB34745.1"/>
    </source>
</evidence>
<dbReference type="InterPro" id="IPR014944">
    <property type="entry name" value="Toxin_SymE-like"/>
</dbReference>
<dbReference type="GO" id="GO:0016070">
    <property type="term" value="P:RNA metabolic process"/>
    <property type="evidence" value="ECO:0007669"/>
    <property type="project" value="InterPro"/>
</dbReference>
<proteinExistence type="predicted"/>
<dbReference type="Pfam" id="PF08845">
    <property type="entry name" value="SymE_toxin"/>
    <property type="match status" value="1"/>
</dbReference>
<dbReference type="AlphaFoldDB" id="A0A385SXJ5"/>
<dbReference type="Proteomes" id="UP000266183">
    <property type="component" value="Chromosome"/>
</dbReference>